<reference evidence="2 4" key="1">
    <citation type="submission" date="2015-09" db="EMBL/GenBank/DDBJ databases">
        <title>Genome announcement of multiple Pseudomonas syringae strains.</title>
        <authorList>
            <person name="Thakur S."/>
            <person name="Wang P.W."/>
            <person name="Gong Y."/>
            <person name="Weir B.S."/>
            <person name="Guttman D.S."/>
        </authorList>
    </citation>
    <scope>NUCLEOTIDE SEQUENCE [LARGE SCALE GENOMIC DNA]</scope>
    <source>
        <strain evidence="2 4">ICMP4455</strain>
    </source>
</reference>
<accession>A0A0P9PHH1</accession>
<proteinExistence type="predicted"/>
<dbReference type="Proteomes" id="UP000050490">
    <property type="component" value="Unassembled WGS sequence"/>
</dbReference>
<feature type="region of interest" description="Disordered" evidence="1">
    <location>
        <begin position="1"/>
        <end position="24"/>
    </location>
</feature>
<evidence type="ECO:0000313" key="2">
    <source>
        <dbReference type="EMBL" id="KPX19812.1"/>
    </source>
</evidence>
<evidence type="ECO:0000256" key="1">
    <source>
        <dbReference type="SAM" id="MobiDB-lite"/>
    </source>
</evidence>
<dbReference type="AlphaFoldDB" id="A0A0P9PHH1"/>
<reference evidence="3 5" key="2">
    <citation type="submission" date="2018-08" db="EMBL/GenBank/DDBJ databases">
        <title>Recombination of ecologically and evolutionarily significant loci maintains genetic cohesion in the Pseudomonas syringae species complex.</title>
        <authorList>
            <person name="Dillon M."/>
            <person name="Thakur S."/>
            <person name="Almeida R.N.D."/>
            <person name="Weir B.S."/>
            <person name="Guttman D.S."/>
        </authorList>
    </citation>
    <scope>NUCLEOTIDE SEQUENCE [LARGE SCALE GENOMIC DNA]</scope>
    <source>
        <strain evidence="3 5">ICMP 8636</strain>
    </source>
</reference>
<comment type="caution">
    <text evidence="2">The sequence shown here is derived from an EMBL/GenBank/DDBJ whole genome shotgun (WGS) entry which is preliminary data.</text>
</comment>
<dbReference type="RefSeq" id="WP_135004465.1">
    <property type="nucleotide sequence ID" value="NZ_BMZY01000005.1"/>
</dbReference>
<dbReference type="Proteomes" id="UP000272627">
    <property type="component" value="Unassembled WGS sequence"/>
</dbReference>
<sequence>MNESNSHTDASEQRREQAEKVQLSAGDREIAVKAICSRATGTTTQVATQILAGIAALDGRRLPILLWPEDVTREEKAAWHDKEADCWKESTKRFSVLMSVRNEPRSPDNPEGSLQNSSLDQPLPHSTLAAPAHCEAEEEFRLPSVFGEPAQGSSDAC</sequence>
<name>A0A0P9PHH1_PSEA0</name>
<evidence type="ECO:0000313" key="3">
    <source>
        <dbReference type="EMBL" id="RMM02730.1"/>
    </source>
</evidence>
<feature type="compositionally biased region" description="Basic and acidic residues" evidence="1">
    <location>
        <begin position="9"/>
        <end position="19"/>
    </location>
</feature>
<feature type="region of interest" description="Disordered" evidence="1">
    <location>
        <begin position="99"/>
        <end position="134"/>
    </location>
</feature>
<organism evidence="2 4">
    <name type="scientific">Pseudomonas amygdali pv. eriobotryae</name>
    <dbReference type="NCBI Taxonomy" id="129137"/>
    <lineage>
        <taxon>Bacteria</taxon>
        <taxon>Pseudomonadati</taxon>
        <taxon>Pseudomonadota</taxon>
        <taxon>Gammaproteobacteria</taxon>
        <taxon>Pseudomonadales</taxon>
        <taxon>Pseudomonadaceae</taxon>
        <taxon>Pseudomonas</taxon>
        <taxon>Pseudomonas amygdali</taxon>
    </lineage>
</organism>
<protein>
    <submittedName>
        <fullName evidence="2">Uncharacterized protein</fullName>
    </submittedName>
</protein>
<evidence type="ECO:0000313" key="5">
    <source>
        <dbReference type="Proteomes" id="UP000272627"/>
    </source>
</evidence>
<dbReference type="EMBL" id="LJQI01000430">
    <property type="protein sequence ID" value="KPX19812.1"/>
    <property type="molecule type" value="Genomic_DNA"/>
</dbReference>
<gene>
    <name evidence="2" type="ORF">ALO70_00706</name>
    <name evidence="3" type="ORF">ALQ86_01053</name>
</gene>
<evidence type="ECO:0000313" key="4">
    <source>
        <dbReference type="Proteomes" id="UP000050490"/>
    </source>
</evidence>
<dbReference type="EMBL" id="RBOA01000093">
    <property type="protein sequence ID" value="RMM02730.1"/>
    <property type="molecule type" value="Genomic_DNA"/>
</dbReference>